<dbReference type="Gene3D" id="3.30.40.10">
    <property type="entry name" value="Zinc/RING finger domain, C3HC4 (zinc finger)"/>
    <property type="match status" value="1"/>
</dbReference>
<sequence length="415" mass="45720">MPASAVEKGNKRMSEESQSTESASSLSPVPEEVAAPSVKKSKRAQTKNCPVCDEAIPVRLLAAHAILELQRVDEIFRNMDSVKDAGAGLDGLDSRSRRSALKARKSLSALSSAPSTSSTDILAQTTKALRTIVARRKKRHTRLREMTREDEEGYFSRHTAGRGEGVCPVCLKTVKGDPDVVEAHVDTCLAHANRVLEESQREQSRHLYADGEVQLRITDADDFRGAGFSTLDRNQQDIEEDIDVDGDDAAVFGEAQFTEGDVLDGTVDANFERDEEDKGDGQDRHDKESTLRALVTQGKVAKRRDALKAEMDEIMGVGETDLMDLAIRSAKRKGDTVALVIALENKVKQLEAMKVSSSTSLLCRICLDPYTEPTISTGCWHTCCRECWLRCLGSTKLCPMCKRITAATELRRVYL</sequence>
<dbReference type="GO" id="GO:0061630">
    <property type="term" value="F:ubiquitin protein ligase activity"/>
    <property type="evidence" value="ECO:0007669"/>
    <property type="project" value="TreeGrafter"/>
</dbReference>
<feature type="domain" description="RING-type" evidence="3">
    <location>
        <begin position="363"/>
        <end position="402"/>
    </location>
</feature>
<dbReference type="InterPro" id="IPR052443">
    <property type="entry name" value="E3_ubiq-ligase_RNF220-like"/>
</dbReference>
<keyword evidence="5" id="KW-1185">Reference proteome</keyword>
<name>A0A165S292_9AGAM</name>
<protein>
    <recommendedName>
        <fullName evidence="3">RING-type domain-containing protein</fullName>
    </recommendedName>
</protein>
<evidence type="ECO:0000256" key="1">
    <source>
        <dbReference type="PROSITE-ProRule" id="PRU00175"/>
    </source>
</evidence>
<dbReference type="InterPro" id="IPR001841">
    <property type="entry name" value="Znf_RING"/>
</dbReference>
<keyword evidence="1" id="KW-0862">Zinc</keyword>
<dbReference type="GO" id="GO:0008270">
    <property type="term" value="F:zinc ion binding"/>
    <property type="evidence" value="ECO:0007669"/>
    <property type="project" value="UniProtKB-KW"/>
</dbReference>
<gene>
    <name evidence="4" type="ORF">NEOLEDRAFT_1163276</name>
</gene>
<reference evidence="4 5" key="1">
    <citation type="journal article" date="2016" name="Mol. Biol. Evol.">
        <title>Comparative Genomics of Early-Diverging Mushroom-Forming Fungi Provides Insights into the Origins of Lignocellulose Decay Capabilities.</title>
        <authorList>
            <person name="Nagy L.G."/>
            <person name="Riley R."/>
            <person name="Tritt A."/>
            <person name="Adam C."/>
            <person name="Daum C."/>
            <person name="Floudas D."/>
            <person name="Sun H."/>
            <person name="Yadav J.S."/>
            <person name="Pangilinan J."/>
            <person name="Larsson K.H."/>
            <person name="Matsuura K."/>
            <person name="Barry K."/>
            <person name="Labutti K."/>
            <person name="Kuo R."/>
            <person name="Ohm R.A."/>
            <person name="Bhattacharya S.S."/>
            <person name="Shirouzu T."/>
            <person name="Yoshinaga Y."/>
            <person name="Martin F.M."/>
            <person name="Grigoriev I.V."/>
            <person name="Hibbett D.S."/>
        </authorList>
    </citation>
    <scope>NUCLEOTIDE SEQUENCE [LARGE SCALE GENOMIC DNA]</scope>
    <source>
        <strain evidence="4 5">HHB14362 ss-1</strain>
    </source>
</reference>
<dbReference type="OrthoDB" id="6270329at2759"/>
<dbReference type="InParanoid" id="A0A165S292"/>
<keyword evidence="1" id="KW-0479">Metal-binding</keyword>
<dbReference type="PANTHER" id="PTHR13459:SF1">
    <property type="entry name" value="E3 UBIQUITIN-PROTEIN LIGASE RNF220 ISOFORM X1"/>
    <property type="match status" value="1"/>
</dbReference>
<evidence type="ECO:0000256" key="2">
    <source>
        <dbReference type="SAM" id="MobiDB-lite"/>
    </source>
</evidence>
<proteinExistence type="predicted"/>
<dbReference type="PROSITE" id="PS50089">
    <property type="entry name" value="ZF_RING_2"/>
    <property type="match status" value="1"/>
</dbReference>
<feature type="compositionally biased region" description="Low complexity" evidence="2">
    <location>
        <begin position="16"/>
        <end position="27"/>
    </location>
</feature>
<dbReference type="EMBL" id="KV425577">
    <property type="protein sequence ID" value="KZT24578.1"/>
    <property type="molecule type" value="Genomic_DNA"/>
</dbReference>
<accession>A0A165S292</accession>
<organism evidence="4 5">
    <name type="scientific">Neolentinus lepideus HHB14362 ss-1</name>
    <dbReference type="NCBI Taxonomy" id="1314782"/>
    <lineage>
        <taxon>Eukaryota</taxon>
        <taxon>Fungi</taxon>
        <taxon>Dikarya</taxon>
        <taxon>Basidiomycota</taxon>
        <taxon>Agaricomycotina</taxon>
        <taxon>Agaricomycetes</taxon>
        <taxon>Gloeophyllales</taxon>
        <taxon>Gloeophyllaceae</taxon>
        <taxon>Neolentinus</taxon>
    </lineage>
</organism>
<dbReference type="GO" id="GO:0016567">
    <property type="term" value="P:protein ubiquitination"/>
    <property type="evidence" value="ECO:0007669"/>
    <property type="project" value="TreeGrafter"/>
</dbReference>
<evidence type="ECO:0000259" key="3">
    <source>
        <dbReference type="PROSITE" id="PS50089"/>
    </source>
</evidence>
<evidence type="ECO:0000313" key="4">
    <source>
        <dbReference type="EMBL" id="KZT24578.1"/>
    </source>
</evidence>
<keyword evidence="1" id="KW-0863">Zinc-finger</keyword>
<feature type="region of interest" description="Disordered" evidence="2">
    <location>
        <begin position="1"/>
        <end position="47"/>
    </location>
</feature>
<dbReference type="STRING" id="1314782.A0A165S292"/>
<dbReference type="Pfam" id="PF13923">
    <property type="entry name" value="zf-C3HC4_2"/>
    <property type="match status" value="1"/>
</dbReference>
<evidence type="ECO:0000313" key="5">
    <source>
        <dbReference type="Proteomes" id="UP000076761"/>
    </source>
</evidence>
<dbReference type="PANTHER" id="PTHR13459">
    <property type="entry name" value="E3 UBIQUITIN-PROTEIN LIGASE RNF220 ISOFORM X1"/>
    <property type="match status" value="1"/>
</dbReference>
<dbReference type="Pfam" id="PF15926">
    <property type="entry name" value="RNF220"/>
    <property type="match status" value="1"/>
</dbReference>
<dbReference type="AlphaFoldDB" id="A0A165S292"/>
<dbReference type="InterPro" id="IPR031824">
    <property type="entry name" value="RNF220_mid"/>
</dbReference>
<dbReference type="SUPFAM" id="SSF57850">
    <property type="entry name" value="RING/U-box"/>
    <property type="match status" value="1"/>
</dbReference>
<dbReference type="InterPro" id="IPR013083">
    <property type="entry name" value="Znf_RING/FYVE/PHD"/>
</dbReference>
<dbReference type="Proteomes" id="UP000076761">
    <property type="component" value="Unassembled WGS sequence"/>
</dbReference>